<proteinExistence type="predicted"/>
<dbReference type="Pfam" id="PF00800">
    <property type="entry name" value="PDT"/>
    <property type="match status" value="1"/>
</dbReference>
<dbReference type="InterPro" id="IPR001086">
    <property type="entry name" value="Preph_deHydtase"/>
</dbReference>
<evidence type="ECO:0000256" key="2">
    <source>
        <dbReference type="ARBA" id="ARBA00013147"/>
    </source>
</evidence>
<name>A0ABT4Q919_9BACL</name>
<evidence type="ECO:0000256" key="9">
    <source>
        <dbReference type="RuleBase" id="RU361254"/>
    </source>
</evidence>
<feature type="domain" description="ACT" evidence="11">
    <location>
        <begin position="203"/>
        <end position="280"/>
    </location>
</feature>
<evidence type="ECO:0000259" key="10">
    <source>
        <dbReference type="PROSITE" id="PS51171"/>
    </source>
</evidence>
<dbReference type="PIRSF" id="PIRSF001500">
    <property type="entry name" value="Chor_mut_pdt_Ppr"/>
    <property type="match status" value="1"/>
</dbReference>
<evidence type="ECO:0000256" key="1">
    <source>
        <dbReference type="ARBA" id="ARBA00004741"/>
    </source>
</evidence>
<keyword evidence="5 9" id="KW-0057">Aromatic amino acid biosynthesis</keyword>
<sequence length="291" mass="32510">MKRIALLGPGTFTEESAHYFLGESNFKYVPCKSISDVFLSTVNGETDYSVIPIENTFDGSVTHHLDWLFHEVDLPIRTEWVYPIKVSLLGVADGHAPLAERNARIRKVVTHSVTLTQCRDFLREHLPHVELESVGSNGEAARMVAELNDPEVAALAPLAAGTLYGLEAYANGVQDHQNNHTRFVLVGQEPIVVRPTDTRKTTILITLPEDYPGALHQVLSAFAWRRINLSRIESRPTKKKLGNYFFYIDIEASMDSVLLPAALQEIEAIGCQVRILGCYPTYSYEPETSEV</sequence>
<dbReference type="RefSeq" id="WP_269881869.1">
    <property type="nucleotide sequence ID" value="NZ_JAQAGZ010000007.1"/>
</dbReference>
<evidence type="ECO:0000259" key="11">
    <source>
        <dbReference type="PROSITE" id="PS51671"/>
    </source>
</evidence>
<dbReference type="InterPro" id="IPR045865">
    <property type="entry name" value="ACT-like_dom_sf"/>
</dbReference>
<dbReference type="Gene3D" id="3.30.70.260">
    <property type="match status" value="1"/>
</dbReference>
<keyword evidence="7 9" id="KW-0456">Lyase</keyword>
<evidence type="ECO:0000313" key="12">
    <source>
        <dbReference type="EMBL" id="MCZ8513372.1"/>
    </source>
</evidence>
<keyword evidence="13" id="KW-1185">Reference proteome</keyword>
<dbReference type="PROSITE" id="PS51171">
    <property type="entry name" value="PREPHENATE_DEHYDR_3"/>
    <property type="match status" value="1"/>
</dbReference>
<dbReference type="EMBL" id="JAQAGZ010000007">
    <property type="protein sequence ID" value="MCZ8513372.1"/>
    <property type="molecule type" value="Genomic_DNA"/>
</dbReference>
<comment type="catalytic activity">
    <reaction evidence="8 9">
        <text>prephenate + H(+) = 3-phenylpyruvate + CO2 + H2O</text>
        <dbReference type="Rhea" id="RHEA:21648"/>
        <dbReference type="ChEBI" id="CHEBI:15377"/>
        <dbReference type="ChEBI" id="CHEBI:15378"/>
        <dbReference type="ChEBI" id="CHEBI:16526"/>
        <dbReference type="ChEBI" id="CHEBI:18005"/>
        <dbReference type="ChEBI" id="CHEBI:29934"/>
        <dbReference type="EC" id="4.2.1.51"/>
    </reaction>
</comment>
<feature type="domain" description="Prephenate dehydratase" evidence="10">
    <location>
        <begin position="3"/>
        <end position="188"/>
    </location>
</feature>
<protein>
    <recommendedName>
        <fullName evidence="3 9">Prephenate dehydratase</fullName>
        <shortName evidence="9">PDT</shortName>
        <ecNumber evidence="2 9">4.2.1.51</ecNumber>
    </recommendedName>
</protein>
<dbReference type="SUPFAM" id="SSF55021">
    <property type="entry name" value="ACT-like"/>
    <property type="match status" value="1"/>
</dbReference>
<dbReference type="CDD" id="cd13633">
    <property type="entry name" value="PBP2_Sa-PDT_like"/>
    <property type="match status" value="1"/>
</dbReference>
<dbReference type="CDD" id="cd04905">
    <property type="entry name" value="ACT_CM-PDT"/>
    <property type="match status" value="1"/>
</dbReference>
<evidence type="ECO:0000256" key="5">
    <source>
        <dbReference type="ARBA" id="ARBA00023141"/>
    </source>
</evidence>
<evidence type="ECO:0000256" key="4">
    <source>
        <dbReference type="ARBA" id="ARBA00022605"/>
    </source>
</evidence>
<evidence type="ECO:0000256" key="7">
    <source>
        <dbReference type="ARBA" id="ARBA00023239"/>
    </source>
</evidence>
<evidence type="ECO:0000256" key="8">
    <source>
        <dbReference type="ARBA" id="ARBA00047848"/>
    </source>
</evidence>
<dbReference type="Gene3D" id="3.40.190.10">
    <property type="entry name" value="Periplasmic binding protein-like II"/>
    <property type="match status" value="2"/>
</dbReference>
<dbReference type="GO" id="GO:0004664">
    <property type="term" value="F:prephenate dehydratase activity"/>
    <property type="evidence" value="ECO:0007669"/>
    <property type="project" value="UniProtKB-EC"/>
</dbReference>
<accession>A0ABT4Q919</accession>
<dbReference type="NCBIfam" id="NF008865">
    <property type="entry name" value="PRK11898.1"/>
    <property type="match status" value="1"/>
</dbReference>
<evidence type="ECO:0000256" key="6">
    <source>
        <dbReference type="ARBA" id="ARBA00023222"/>
    </source>
</evidence>
<comment type="caution">
    <text evidence="12">The sequence shown here is derived from an EMBL/GenBank/DDBJ whole genome shotgun (WGS) entry which is preliminary data.</text>
</comment>
<evidence type="ECO:0000313" key="13">
    <source>
        <dbReference type="Proteomes" id="UP001527882"/>
    </source>
</evidence>
<dbReference type="PANTHER" id="PTHR21022">
    <property type="entry name" value="PREPHENATE DEHYDRATASE P PROTEIN"/>
    <property type="match status" value="1"/>
</dbReference>
<dbReference type="PROSITE" id="PS51671">
    <property type="entry name" value="ACT"/>
    <property type="match status" value="1"/>
</dbReference>
<keyword evidence="4 9" id="KW-0028">Amino-acid biosynthesis</keyword>
<dbReference type="Pfam" id="PF01842">
    <property type="entry name" value="ACT"/>
    <property type="match status" value="1"/>
</dbReference>
<dbReference type="SUPFAM" id="SSF53850">
    <property type="entry name" value="Periplasmic binding protein-like II"/>
    <property type="match status" value="1"/>
</dbReference>
<evidence type="ECO:0000256" key="3">
    <source>
        <dbReference type="ARBA" id="ARBA00021872"/>
    </source>
</evidence>
<organism evidence="12 13">
    <name type="scientific">Paenibacillus gyeongsangnamensis</name>
    <dbReference type="NCBI Taxonomy" id="3388067"/>
    <lineage>
        <taxon>Bacteria</taxon>
        <taxon>Bacillati</taxon>
        <taxon>Bacillota</taxon>
        <taxon>Bacilli</taxon>
        <taxon>Bacillales</taxon>
        <taxon>Paenibacillaceae</taxon>
        <taxon>Paenibacillus</taxon>
    </lineage>
</organism>
<reference evidence="12 13" key="1">
    <citation type="submission" date="2022-12" db="EMBL/GenBank/DDBJ databases">
        <title>Draft genome sequence of Paenibacillus sp. dW9.</title>
        <authorList>
            <person name="Choi E.-W."/>
            <person name="Kim D.-U."/>
        </authorList>
    </citation>
    <scope>NUCLEOTIDE SEQUENCE [LARGE SCALE GENOMIC DNA]</scope>
    <source>
        <strain evidence="13">dW9</strain>
    </source>
</reference>
<gene>
    <name evidence="9 12" type="primary">pheA</name>
    <name evidence="12" type="ORF">O9H85_13225</name>
</gene>
<keyword evidence="6 9" id="KW-0584">Phenylalanine biosynthesis</keyword>
<dbReference type="PANTHER" id="PTHR21022:SF19">
    <property type="entry name" value="PREPHENATE DEHYDRATASE-RELATED"/>
    <property type="match status" value="1"/>
</dbReference>
<dbReference type="EC" id="4.2.1.51" evidence="2 9"/>
<dbReference type="Proteomes" id="UP001527882">
    <property type="component" value="Unassembled WGS sequence"/>
</dbReference>
<dbReference type="InterPro" id="IPR018528">
    <property type="entry name" value="Preph_deHydtase_CS"/>
</dbReference>
<comment type="pathway">
    <text evidence="1 9">Amino-acid biosynthesis; L-phenylalanine biosynthesis; phenylpyruvate from prephenate: step 1/1.</text>
</comment>
<dbReference type="InterPro" id="IPR008242">
    <property type="entry name" value="Chor_mutase/pphenate_deHydtase"/>
</dbReference>
<dbReference type="PROSITE" id="PS00858">
    <property type="entry name" value="PREPHENATE_DEHYDR_2"/>
    <property type="match status" value="1"/>
</dbReference>
<dbReference type="InterPro" id="IPR002912">
    <property type="entry name" value="ACT_dom"/>
</dbReference>